<dbReference type="EMBL" id="AP021927">
    <property type="protein sequence ID" value="BBQ29722.1"/>
    <property type="molecule type" value="Genomic_DNA"/>
</dbReference>
<accession>A0A2X4NDS4</accession>
<evidence type="ECO:0000313" key="6">
    <source>
        <dbReference type="EMBL" id="QQA60201.1"/>
    </source>
</evidence>
<proteinExistence type="predicted"/>
<dbReference type="Proteomes" id="UP001163285">
    <property type="component" value="Chromosome"/>
</dbReference>
<dbReference type="Proteomes" id="UP000266778">
    <property type="component" value="Chromosome"/>
</dbReference>
<dbReference type="GeneID" id="48824594"/>
<evidence type="ECO:0000313" key="5">
    <source>
        <dbReference type="EMBL" id="QLI60205.1"/>
    </source>
</evidence>
<reference evidence="4" key="7">
    <citation type="submission" date="2023-11" db="EMBL/GenBank/DDBJ databases">
        <title>WGS of Aeromonas in Northern Israel.</title>
        <authorList>
            <person name="Hershko Y."/>
        </authorList>
    </citation>
    <scope>NUCLEOTIDE SEQUENCE</scope>
    <source>
        <strain evidence="4">77416</strain>
    </source>
</reference>
<evidence type="ECO:0000313" key="4">
    <source>
        <dbReference type="EMBL" id="MDX7720530.1"/>
    </source>
</evidence>
<name>A0A2X4NDS4_AERCA</name>
<evidence type="ECO:0000313" key="1">
    <source>
        <dbReference type="EMBL" id="BBQ29722.1"/>
    </source>
</evidence>
<reference evidence="6" key="3">
    <citation type="submission" date="2020-12" db="EMBL/GenBank/DDBJ databases">
        <title>GES Beta-lactamases isolated from hospital effluents in Brazil.</title>
        <authorList>
            <person name="Conte D."/>
            <person name="Mesa D."/>
            <person name="Palmeiro J.K."/>
            <person name="Dalla-Costa L.M."/>
        </authorList>
    </citation>
    <scope>NUCLEOTIDE SEQUENCE [LARGE SCALE GENOMIC DNA]</scope>
    <source>
        <strain evidence="6">Aero21</strain>
    </source>
</reference>
<dbReference type="Proteomes" id="UP001277183">
    <property type="component" value="Unassembled WGS sequence"/>
</dbReference>
<reference evidence="3" key="4">
    <citation type="submission" date="2022-09" db="EMBL/GenBank/DDBJ databases">
        <title>Intensive care unit water sources are persistently colonized with multi-drug resistant bacteria and are the site of extensive horizontal gene transfer of antibiotic resistance genes.</title>
        <authorList>
            <person name="Diorio-Toth L."/>
        </authorList>
    </citation>
    <scope>NUCLEOTIDE SEQUENCE</scope>
    <source>
        <strain evidence="2">GD03710</strain>
        <strain evidence="3">GD03796</strain>
    </source>
</reference>
<sequence>MGHIIAFLPARAGLRHPSASRTGAPTVQDDLTVSLIPSASLRGIA</sequence>
<dbReference type="EMBL" id="JAWZVU010000054">
    <property type="protein sequence ID" value="MDX7720530.1"/>
    <property type="molecule type" value="Genomic_DNA"/>
</dbReference>
<evidence type="ECO:0000313" key="8">
    <source>
        <dbReference type="EMBL" id="WFF96831.1"/>
    </source>
</evidence>
<dbReference type="Proteomes" id="UP000515756">
    <property type="component" value="Chromosome"/>
</dbReference>
<protein>
    <submittedName>
        <fullName evidence="3">Uncharacterized protein</fullName>
    </submittedName>
</protein>
<gene>
    <name evidence="5" type="ORF">C1C91_22075</name>
    <name evidence="6" type="ORF">JC965_18785</name>
    <name evidence="3" type="ORF">N5I07_15560</name>
    <name evidence="2" type="ORF">N5I20_12230</name>
    <name evidence="7" type="ORF">OJY61_01645</name>
    <name evidence="8" type="ORF">P5S46_14305</name>
    <name evidence="4" type="ORF">SJS77_08565</name>
    <name evidence="1" type="ORF">WP2W18E01_13040</name>
</gene>
<dbReference type="EMBL" id="JAOCIZ010000044">
    <property type="protein sequence ID" value="MDH1505824.1"/>
    <property type="molecule type" value="Genomic_DNA"/>
</dbReference>
<dbReference type="Proteomes" id="UP001160758">
    <property type="component" value="Unassembled WGS sequence"/>
</dbReference>
<evidence type="ECO:0000313" key="3">
    <source>
        <dbReference type="EMBL" id="MDH1898953.1"/>
    </source>
</evidence>
<dbReference type="AlphaFoldDB" id="A0A2X4NDS4"/>
<dbReference type="Proteomes" id="UP001218423">
    <property type="component" value="Chromosome"/>
</dbReference>
<dbReference type="RefSeq" id="WP_164882979.1">
    <property type="nucleotide sequence ID" value="NZ_AP019195.1"/>
</dbReference>
<dbReference type="EMBL" id="CP110176">
    <property type="protein sequence ID" value="UZC86684.2"/>
    <property type="molecule type" value="Genomic_DNA"/>
</dbReference>
<evidence type="ECO:0000313" key="9">
    <source>
        <dbReference type="Proteomes" id="UP000515756"/>
    </source>
</evidence>
<evidence type="ECO:0000313" key="2">
    <source>
        <dbReference type="EMBL" id="MDH1505824.1"/>
    </source>
</evidence>
<reference evidence="7" key="6">
    <citation type="submission" date="2023-04" db="EMBL/GenBank/DDBJ databases">
        <title>Whole Genome Sequence of Multi-drug resistant Aeromonas caviae as a gut pathogen in newborn.</title>
        <authorList>
            <person name="Jadhav S.V."/>
            <person name="Saroj S.D."/>
            <person name="Saha U.B."/>
            <person name="Sen S."/>
            <person name="Kher A."/>
        </authorList>
    </citation>
    <scope>NUCLEOTIDE SEQUENCE</scope>
    <source>
        <strain evidence="7">SVJ23</strain>
    </source>
</reference>
<reference evidence="8" key="5">
    <citation type="submission" date="2023-03" db="EMBL/GenBank/DDBJ databases">
        <title>Aeromonas caviae strain AC1520.</title>
        <authorList>
            <person name="Xie T."/>
            <person name="Zhang Q."/>
            <person name="Deng J."/>
            <person name="Li X."/>
        </authorList>
    </citation>
    <scope>NUCLEOTIDE SEQUENCE</scope>
    <source>
        <strain evidence="8">AC1520</strain>
    </source>
</reference>
<organism evidence="3 10">
    <name type="scientific">Aeromonas caviae</name>
    <name type="common">Aeromonas punctata</name>
    <dbReference type="NCBI Taxonomy" id="648"/>
    <lineage>
        <taxon>Bacteria</taxon>
        <taxon>Pseudomonadati</taxon>
        <taxon>Pseudomonadota</taxon>
        <taxon>Gammaproteobacteria</taxon>
        <taxon>Aeromonadales</taxon>
        <taxon>Aeromonadaceae</taxon>
        <taxon>Aeromonas</taxon>
    </lineage>
</organism>
<reference evidence="1 9" key="2">
    <citation type="submission" date="2019-12" db="EMBL/GenBank/DDBJ databases">
        <title>complete genome sequences of Aeromonas caviae str. WP2-W18-ESBL-01 isolated from wastewater treatment plant effluent.</title>
        <authorList>
            <person name="Sekizuka T."/>
            <person name="Itokawa K."/>
            <person name="Yatsu K."/>
            <person name="Inamine Y."/>
            <person name="Kuroda M."/>
        </authorList>
    </citation>
    <scope>NUCLEOTIDE SEQUENCE [LARGE SCALE GENOMIC DNA]</scope>
    <source>
        <strain evidence="1 9">WP2-W18-ESBL-01</strain>
    </source>
</reference>
<evidence type="ECO:0000313" key="10">
    <source>
        <dbReference type="Proteomes" id="UP001160758"/>
    </source>
</evidence>
<dbReference type="EMBL" id="CP065937">
    <property type="protein sequence ID" value="QQA60201.1"/>
    <property type="molecule type" value="Genomic_DNA"/>
</dbReference>
<dbReference type="Proteomes" id="UP001161704">
    <property type="component" value="Unassembled WGS sequence"/>
</dbReference>
<dbReference type="EMBL" id="JAOCFT010000001">
    <property type="protein sequence ID" value="MDH1898953.1"/>
    <property type="molecule type" value="Genomic_DNA"/>
</dbReference>
<evidence type="ECO:0000313" key="7">
    <source>
        <dbReference type="EMBL" id="UZC86684.2"/>
    </source>
</evidence>
<reference evidence="5" key="1">
    <citation type="journal article" date="2019" name="J Environ">
        <title>Genetic characterization and potential molecular dissemination mechanism of tet (31) gene in Aeromonas caviae from an oxytetracycline wastewater treatment system.</title>
        <authorList>
            <person name="Shi Y."/>
            <person name="Tian Z."/>
            <person name="Leclercq S.O."/>
            <person name="Zhang H."/>
            <person name="Yang M."/>
            <person name="Zhang Y."/>
        </authorList>
    </citation>
    <scope>NUCLEOTIDE SEQUENCE</scope>
    <source>
        <strain evidence="5">T25-39</strain>
    </source>
</reference>
<dbReference type="EMBL" id="CP120942">
    <property type="protein sequence ID" value="WFF96831.1"/>
    <property type="molecule type" value="Genomic_DNA"/>
</dbReference>
<dbReference type="EMBL" id="CP025706">
    <property type="protein sequence ID" value="QLI60205.1"/>
    <property type="molecule type" value="Genomic_DNA"/>
</dbReference>